<dbReference type="Pfam" id="PF00899">
    <property type="entry name" value="ThiF"/>
    <property type="match status" value="1"/>
</dbReference>
<dbReference type="CDD" id="cd00755">
    <property type="entry name" value="YgdL_like"/>
    <property type="match status" value="1"/>
</dbReference>
<protein>
    <submittedName>
        <fullName evidence="2">tRNA cyclic N6-threonylcarbamoyladenosine(37) synthase TcdA</fullName>
    </submittedName>
</protein>
<dbReference type="Proteomes" id="UP001596422">
    <property type="component" value="Unassembled WGS sequence"/>
</dbReference>
<dbReference type="SUPFAM" id="SSF69572">
    <property type="entry name" value="Activating enzymes of the ubiquitin-like proteins"/>
    <property type="match status" value="1"/>
</dbReference>
<gene>
    <name evidence="2" type="primary">tcdA</name>
    <name evidence="2" type="ORF">ACFQDL_22885</name>
</gene>
<evidence type="ECO:0000313" key="2">
    <source>
        <dbReference type="EMBL" id="MFC6672597.1"/>
    </source>
</evidence>
<dbReference type="RefSeq" id="WP_379911029.1">
    <property type="nucleotide sequence ID" value="NZ_JBHSWE010000001.1"/>
</dbReference>
<dbReference type="NCBIfam" id="NF011696">
    <property type="entry name" value="PRK15116.1"/>
    <property type="match status" value="1"/>
</dbReference>
<keyword evidence="3" id="KW-1185">Reference proteome</keyword>
<name>A0ABW2A573_9GAMM</name>
<organism evidence="2 3">
    <name type="scientific">Marinobacterium aestuariivivens</name>
    <dbReference type="NCBI Taxonomy" id="1698799"/>
    <lineage>
        <taxon>Bacteria</taxon>
        <taxon>Pseudomonadati</taxon>
        <taxon>Pseudomonadota</taxon>
        <taxon>Gammaproteobacteria</taxon>
        <taxon>Oceanospirillales</taxon>
        <taxon>Oceanospirillaceae</taxon>
        <taxon>Marinobacterium</taxon>
    </lineage>
</organism>
<reference evidence="3" key="1">
    <citation type="journal article" date="2019" name="Int. J. Syst. Evol. Microbiol.">
        <title>The Global Catalogue of Microorganisms (GCM) 10K type strain sequencing project: providing services to taxonomists for standard genome sequencing and annotation.</title>
        <authorList>
            <consortium name="The Broad Institute Genomics Platform"/>
            <consortium name="The Broad Institute Genome Sequencing Center for Infectious Disease"/>
            <person name="Wu L."/>
            <person name="Ma J."/>
        </authorList>
    </citation>
    <scope>NUCLEOTIDE SEQUENCE [LARGE SCALE GENOMIC DNA]</scope>
    <source>
        <strain evidence="3">NBRC 111756</strain>
    </source>
</reference>
<feature type="domain" description="THIF-type NAD/FAD binding fold" evidence="1">
    <location>
        <begin position="16"/>
        <end position="170"/>
    </location>
</feature>
<dbReference type="Gene3D" id="3.40.50.720">
    <property type="entry name" value="NAD(P)-binding Rossmann-like Domain"/>
    <property type="match status" value="1"/>
</dbReference>
<dbReference type="PANTHER" id="PTHR43267:SF1">
    <property type="entry name" value="TRNA THREONYLCARBAMOYLADENOSINE DEHYDRATASE"/>
    <property type="match status" value="1"/>
</dbReference>
<comment type="caution">
    <text evidence="2">The sequence shown here is derived from an EMBL/GenBank/DDBJ whole genome shotgun (WGS) entry which is preliminary data.</text>
</comment>
<accession>A0ABW2A573</accession>
<dbReference type="EMBL" id="JBHSWE010000001">
    <property type="protein sequence ID" value="MFC6672597.1"/>
    <property type="molecule type" value="Genomic_DNA"/>
</dbReference>
<evidence type="ECO:0000259" key="1">
    <source>
        <dbReference type="Pfam" id="PF00899"/>
    </source>
</evidence>
<proteinExistence type="predicted"/>
<dbReference type="InterPro" id="IPR035985">
    <property type="entry name" value="Ubiquitin-activating_enz"/>
</dbReference>
<evidence type="ECO:0000313" key="3">
    <source>
        <dbReference type="Proteomes" id="UP001596422"/>
    </source>
</evidence>
<sequence length="270" mass="29357">MSDAFDNRFGGSRRLYGADAVDLYRRSHVCVIGIGGVGSWVAEALARTAIGRITLIDLDDICVTNTNRQIHALGGNIGRAKVEVMAERIMAINPECKVQSVEEFITRDNIPELISREYDYVVDAIDSLREKSALIAHCRRQKIPLITVGGAGGQTDPTRVQIADLSRTSQDPLAAKVRAFLRRHYGFSKSKKFGVDCVYSTEQLVYPQPDGSVCQQKTLSDGGTRLDCDGGFGASVCVTATFGFVAVSRVLQKLVERDARRQAAAALSGD</sequence>
<dbReference type="InterPro" id="IPR000594">
    <property type="entry name" value="ThiF_NAD_FAD-bd"/>
</dbReference>
<dbReference type="PANTHER" id="PTHR43267">
    <property type="entry name" value="TRNA THREONYLCARBAMOYLADENOSINE DEHYDRATASE"/>
    <property type="match status" value="1"/>
</dbReference>
<dbReference type="InterPro" id="IPR045886">
    <property type="entry name" value="ThiF/MoeB/HesA"/>
</dbReference>